<sequence length="119" mass="13768">MSNYHVLDSSRRDTVRIAFHIAIPDENNAAGINLQVAASQYLSETITIIPWLQSASPTEYAQIQNGEIYEYVENIQYNANGTDIQKRNKIDARYTFMISIIQDRLREKLKFWGLNRDVT</sequence>
<accession>A0A0F9A1V3</accession>
<proteinExistence type="predicted"/>
<organism evidence="1">
    <name type="scientific">marine sediment metagenome</name>
    <dbReference type="NCBI Taxonomy" id="412755"/>
    <lineage>
        <taxon>unclassified sequences</taxon>
        <taxon>metagenomes</taxon>
        <taxon>ecological metagenomes</taxon>
    </lineage>
</organism>
<protein>
    <submittedName>
        <fullName evidence="1">Uncharacterized protein</fullName>
    </submittedName>
</protein>
<dbReference type="EMBL" id="LAZR01044891">
    <property type="protein sequence ID" value="KKL03534.1"/>
    <property type="molecule type" value="Genomic_DNA"/>
</dbReference>
<reference evidence="1" key="1">
    <citation type="journal article" date="2015" name="Nature">
        <title>Complex archaea that bridge the gap between prokaryotes and eukaryotes.</title>
        <authorList>
            <person name="Spang A."/>
            <person name="Saw J.H."/>
            <person name="Jorgensen S.L."/>
            <person name="Zaremba-Niedzwiedzka K."/>
            <person name="Martijn J."/>
            <person name="Lind A.E."/>
            <person name="van Eijk R."/>
            <person name="Schleper C."/>
            <person name="Guy L."/>
            <person name="Ettema T.J."/>
        </authorList>
    </citation>
    <scope>NUCLEOTIDE SEQUENCE</scope>
</reference>
<gene>
    <name evidence="1" type="ORF">LCGC14_2625200</name>
</gene>
<name>A0A0F9A1V3_9ZZZZ</name>
<dbReference type="AlphaFoldDB" id="A0A0F9A1V3"/>
<comment type="caution">
    <text evidence="1">The sequence shown here is derived from an EMBL/GenBank/DDBJ whole genome shotgun (WGS) entry which is preliminary data.</text>
</comment>
<evidence type="ECO:0000313" key="1">
    <source>
        <dbReference type="EMBL" id="KKL03534.1"/>
    </source>
</evidence>